<dbReference type="RefSeq" id="WP_042495757.1">
    <property type="nucleotide sequence ID" value="NZ_BBNU01000002.1"/>
</dbReference>
<organism evidence="2 3">
    <name type="scientific">Algibacter lectus</name>
    <dbReference type="NCBI Taxonomy" id="221126"/>
    <lineage>
        <taxon>Bacteria</taxon>
        <taxon>Pseudomonadati</taxon>
        <taxon>Bacteroidota</taxon>
        <taxon>Flavobacteriia</taxon>
        <taxon>Flavobacteriales</taxon>
        <taxon>Flavobacteriaceae</taxon>
        <taxon>Algibacter</taxon>
    </lineage>
</organism>
<dbReference type="PIRSF" id="PIRSF039123">
    <property type="entry name" value="Diphthamide_synthase"/>
    <property type="match status" value="1"/>
</dbReference>
<dbReference type="EMBL" id="BBNU01000002">
    <property type="protein sequence ID" value="GAL78190.1"/>
    <property type="molecule type" value="Genomic_DNA"/>
</dbReference>
<protein>
    <recommendedName>
        <fullName evidence="1">Diphthamide synthase domain-containing protein</fullName>
    </recommendedName>
</protein>
<dbReference type="Pfam" id="PF01902">
    <property type="entry name" value="Diphthami_syn_2"/>
    <property type="match status" value="1"/>
</dbReference>
<evidence type="ECO:0000313" key="2">
    <source>
        <dbReference type="EMBL" id="GAL78190.1"/>
    </source>
</evidence>
<sequence>MQKHKTYFNWSSGKDSALALYYLQKNQDYSVEQLVTTVNSHYNRVSMHGLRTDLLLAQTKALNIKASLIELPEMPSMEIYEDVMLKTVSQLKADGFTHSAFGDIFLEDLRTYRENNLAKHNIKTVFPIWKKDTKTLLTEFLNLGFKTIIVCANSKYFDADFVGTIIDENFIANLPEGVDPCGENGGEFHTFCFDGPIFENPIPFTIGEKVYREYDIPKTDNNTVCSADKYGVWYCDLVPNLTT</sequence>
<comment type="caution">
    <text evidence="2">The sequence shown here is derived from an EMBL/GenBank/DDBJ whole genome shotgun (WGS) entry which is preliminary data.</text>
</comment>
<gene>
    <name evidence="2" type="ORF">JCM19274_4689</name>
</gene>
<dbReference type="InterPro" id="IPR014729">
    <property type="entry name" value="Rossmann-like_a/b/a_fold"/>
</dbReference>
<feature type="domain" description="Diphthamide synthase" evidence="1">
    <location>
        <begin position="6"/>
        <end position="204"/>
    </location>
</feature>
<name>A0A090WM68_9FLAO</name>
<dbReference type="InterPro" id="IPR030662">
    <property type="entry name" value="DPH6/MJ0570"/>
</dbReference>
<proteinExistence type="predicted"/>
<dbReference type="Gene3D" id="3.90.1490.10">
    <property type="entry name" value="putative n-type atp pyrophosphatase, domain 2"/>
    <property type="match status" value="1"/>
</dbReference>
<evidence type="ECO:0000313" key="3">
    <source>
        <dbReference type="Proteomes" id="UP000029643"/>
    </source>
</evidence>
<dbReference type="AlphaFoldDB" id="A0A090WM68"/>
<dbReference type="InterPro" id="IPR002761">
    <property type="entry name" value="Diphthami_syn_dom"/>
</dbReference>
<dbReference type="SUPFAM" id="SSF52402">
    <property type="entry name" value="Adenine nucleotide alpha hydrolases-like"/>
    <property type="match status" value="1"/>
</dbReference>
<dbReference type="STRING" id="221126.SAMN04489722_105190"/>
<accession>A0A090WM68</accession>
<evidence type="ECO:0000259" key="1">
    <source>
        <dbReference type="Pfam" id="PF01902"/>
    </source>
</evidence>
<dbReference type="Gene3D" id="3.40.50.620">
    <property type="entry name" value="HUPs"/>
    <property type="match status" value="1"/>
</dbReference>
<dbReference type="Proteomes" id="UP000029643">
    <property type="component" value="Unassembled WGS sequence"/>
</dbReference>
<reference evidence="2 3" key="1">
    <citation type="journal article" date="2014" name="Genome Announc.">
        <title>Draft Genome Sequences of Marine Flavobacterium Algibacter lectus Strains SS8 and NR4.</title>
        <authorList>
            <person name="Takatani N."/>
            <person name="Nakanishi M."/>
            <person name="Meirelles P."/>
            <person name="Mino S."/>
            <person name="Suda W."/>
            <person name="Oshima K."/>
            <person name="Hattori M."/>
            <person name="Ohkuma M."/>
            <person name="Hosokawa M."/>
            <person name="Miyashita K."/>
            <person name="Thompson F.L."/>
            <person name="Niwa A."/>
            <person name="Sawabe T."/>
            <person name="Sawabe T."/>
        </authorList>
    </citation>
    <scope>NUCLEOTIDE SEQUENCE [LARGE SCALE GENOMIC DNA]</scope>
    <source>
        <strain evidence="3">JCM19274</strain>
    </source>
</reference>